<dbReference type="EMBL" id="CP132482">
    <property type="protein sequence ID" value="WLV78742.1"/>
    <property type="molecule type" value="Genomic_DNA"/>
</dbReference>
<evidence type="ECO:0000313" key="1">
    <source>
        <dbReference type="EMBL" id="WLV78742.1"/>
    </source>
</evidence>
<accession>A0ABY9L4T2</accession>
<sequence length="62" mass="7139">MARLENLGLKQIPFTVDIKNMIKRRILIQIEENQWDFSDVIAILGLFDRGGLAWGTTCIEYA</sequence>
<dbReference type="RefSeq" id="WP_306387261.1">
    <property type="nucleotide sequence ID" value="NZ_CP132482.1"/>
</dbReference>
<protein>
    <submittedName>
        <fullName evidence="1">Uncharacterized protein</fullName>
    </submittedName>
</protein>
<proteinExistence type="predicted"/>
<evidence type="ECO:0000313" key="2">
    <source>
        <dbReference type="Proteomes" id="UP001233112"/>
    </source>
</evidence>
<name>A0ABY9L4T2_9LACO</name>
<dbReference type="Proteomes" id="UP001233112">
    <property type="component" value="Chromosome"/>
</dbReference>
<organism evidence="1 2">
    <name type="scientific">Lacticaseibacillus parahuelsenbergensis</name>
    <dbReference type="NCBI Taxonomy" id="3068305"/>
    <lineage>
        <taxon>Bacteria</taxon>
        <taxon>Bacillati</taxon>
        <taxon>Bacillota</taxon>
        <taxon>Bacilli</taxon>
        <taxon>Lactobacillales</taxon>
        <taxon>Lactobacillaceae</taxon>
        <taxon>Lacticaseibacillus</taxon>
    </lineage>
</organism>
<reference evidence="1 2" key="1">
    <citation type="submission" date="2023-08" db="EMBL/GenBank/DDBJ databases">
        <authorList>
            <person name="Buchebner-Jance M."/>
        </authorList>
    </citation>
    <scope>NUCLEOTIDE SEQUENCE [LARGE SCALE GENOMIC DNA]</scope>
    <source>
        <strain evidence="1 2">NCIMB 15471</strain>
    </source>
</reference>
<keyword evidence="2" id="KW-1185">Reference proteome</keyword>
<gene>
    <name evidence="1" type="ORF">LACPH_000722</name>
</gene>